<accession>Q0BRH3</accession>
<evidence type="ECO:0000313" key="2">
    <source>
        <dbReference type="EMBL" id="ABI62579.1"/>
    </source>
</evidence>
<dbReference type="KEGG" id="gbe:GbCGDNIH1_1681"/>
<dbReference type="Proteomes" id="UP000001963">
    <property type="component" value="Chromosome"/>
</dbReference>
<dbReference type="AlphaFoldDB" id="Q0BRH3"/>
<reference evidence="2 3" key="1">
    <citation type="journal article" date="2007" name="J. Bacteriol.">
        <title>Genome sequence analysis of the emerging human pathogenic acetic acid bacterium Granulibacter bethesdensis.</title>
        <authorList>
            <person name="Greenberg D.E."/>
            <person name="Porcella S.F."/>
            <person name="Zelazny A.M."/>
            <person name="Virtaneva K."/>
            <person name="Sturdevant D.E."/>
            <person name="Kupko J.J.III."/>
            <person name="Barbian K.D."/>
            <person name="Babar A."/>
            <person name="Dorward D.W."/>
            <person name="Holland S.M."/>
        </authorList>
    </citation>
    <scope>NUCLEOTIDE SEQUENCE [LARGE SCALE GENOMIC DNA]</scope>
    <source>
        <strain evidence="3">ATCC BAA-1260 / CGDNIH1</strain>
    </source>
</reference>
<evidence type="ECO:0000256" key="1">
    <source>
        <dbReference type="SAM" id="MobiDB-lite"/>
    </source>
</evidence>
<keyword evidence="3" id="KW-1185">Reference proteome</keyword>
<dbReference type="STRING" id="391165.GbCGDNIH1_1681"/>
<feature type="compositionally biased region" description="Gly residues" evidence="1">
    <location>
        <begin position="1"/>
        <end position="16"/>
    </location>
</feature>
<name>Q0BRH3_GRABC</name>
<sequence length="52" mass="5368">MPGDGGGMRGLSGWGAGMRPRKAGGEHGKAGALPCRCGILTLHYSVLSCRKR</sequence>
<organism evidence="2 3">
    <name type="scientific">Granulibacter bethesdensis (strain ATCC BAA-1260 / CGDNIH1)</name>
    <dbReference type="NCBI Taxonomy" id="391165"/>
    <lineage>
        <taxon>Bacteria</taxon>
        <taxon>Pseudomonadati</taxon>
        <taxon>Pseudomonadota</taxon>
        <taxon>Alphaproteobacteria</taxon>
        <taxon>Acetobacterales</taxon>
        <taxon>Acetobacteraceae</taxon>
        <taxon>Granulibacter</taxon>
    </lineage>
</organism>
<gene>
    <name evidence="2" type="ordered locus">GbCGDNIH1_1681</name>
</gene>
<feature type="region of interest" description="Disordered" evidence="1">
    <location>
        <begin position="1"/>
        <end position="30"/>
    </location>
</feature>
<dbReference type="EMBL" id="CP000394">
    <property type="protein sequence ID" value="ABI62579.1"/>
    <property type="molecule type" value="Genomic_DNA"/>
</dbReference>
<protein>
    <submittedName>
        <fullName evidence="2">Uncharacterized protein</fullName>
    </submittedName>
</protein>
<proteinExistence type="predicted"/>
<evidence type="ECO:0000313" key="3">
    <source>
        <dbReference type="Proteomes" id="UP000001963"/>
    </source>
</evidence>
<dbReference type="HOGENOM" id="CLU_3080372_0_0_5"/>